<keyword evidence="4" id="KW-1185">Reference proteome</keyword>
<dbReference type="Proteomes" id="UP001151760">
    <property type="component" value="Unassembled WGS sequence"/>
</dbReference>
<proteinExistence type="predicted"/>
<dbReference type="InterPro" id="IPR013103">
    <property type="entry name" value="RVT_2"/>
</dbReference>
<feature type="domain" description="Reverse transcriptase Ty1/copia-type" evidence="1">
    <location>
        <begin position="144"/>
        <end position="196"/>
    </location>
</feature>
<dbReference type="InterPro" id="IPR025724">
    <property type="entry name" value="GAG-pre-integrase_dom"/>
</dbReference>
<evidence type="ECO:0000259" key="2">
    <source>
        <dbReference type="Pfam" id="PF13976"/>
    </source>
</evidence>
<reference evidence="3" key="2">
    <citation type="submission" date="2022-01" db="EMBL/GenBank/DDBJ databases">
        <authorList>
            <person name="Yamashiro T."/>
            <person name="Shiraishi A."/>
            <person name="Satake H."/>
            <person name="Nakayama K."/>
        </authorList>
    </citation>
    <scope>NUCLEOTIDE SEQUENCE</scope>
</reference>
<feature type="domain" description="GAG-pre-integrase" evidence="2">
    <location>
        <begin position="7"/>
        <end position="62"/>
    </location>
</feature>
<accession>A0ABQ4YK27</accession>
<dbReference type="Pfam" id="PF13976">
    <property type="entry name" value="gag_pre-integrs"/>
    <property type="match status" value="1"/>
</dbReference>
<comment type="caution">
    <text evidence="3">The sequence shown here is derived from an EMBL/GenBank/DDBJ whole genome shotgun (WGS) entry which is preliminary data.</text>
</comment>
<sequence length="303" mass="34443">MTSFPICLLSKATKTKSWLWHRHLSYLNFGALNHLARNGLVRGLSRLKFEKDYLCSACADGKKQRNHSHNPNLKTPIQEKLNHLHMDLLWPMLVAVDSENLGKLQAKADIVKPKTYKDELTQSCWIEAMQEELHEFKCLEGILKNKARLVARGYRQEEGIDFEEPFAPVARLEAVQILSPFAVSDMNTELSTQMDGKDVIFLNGFSKGMVDPTLFISRKGKDILLVQIYVDDIIFASTTTELFGTTYVLTSSRPDLVYAVCMCARISSPAESNYNVVKQYFYISKKNPQFGDYLYSNILAIAL</sequence>
<organism evidence="3 4">
    <name type="scientific">Tanacetum coccineum</name>
    <dbReference type="NCBI Taxonomy" id="301880"/>
    <lineage>
        <taxon>Eukaryota</taxon>
        <taxon>Viridiplantae</taxon>
        <taxon>Streptophyta</taxon>
        <taxon>Embryophyta</taxon>
        <taxon>Tracheophyta</taxon>
        <taxon>Spermatophyta</taxon>
        <taxon>Magnoliopsida</taxon>
        <taxon>eudicotyledons</taxon>
        <taxon>Gunneridae</taxon>
        <taxon>Pentapetalae</taxon>
        <taxon>asterids</taxon>
        <taxon>campanulids</taxon>
        <taxon>Asterales</taxon>
        <taxon>Asteraceae</taxon>
        <taxon>Asteroideae</taxon>
        <taxon>Anthemideae</taxon>
        <taxon>Anthemidinae</taxon>
        <taxon>Tanacetum</taxon>
    </lineage>
</organism>
<name>A0ABQ4YK27_9ASTR</name>
<evidence type="ECO:0000259" key="1">
    <source>
        <dbReference type="Pfam" id="PF07727"/>
    </source>
</evidence>
<dbReference type="EMBL" id="BQNB010010439">
    <property type="protein sequence ID" value="GJS77326.1"/>
    <property type="molecule type" value="Genomic_DNA"/>
</dbReference>
<dbReference type="Pfam" id="PF07727">
    <property type="entry name" value="RVT_2"/>
    <property type="match status" value="1"/>
</dbReference>
<evidence type="ECO:0000313" key="4">
    <source>
        <dbReference type="Proteomes" id="UP001151760"/>
    </source>
</evidence>
<protein>
    <submittedName>
        <fullName evidence="3">Retrovirus-related pol polyprotein from transposon TNT 1-94</fullName>
    </submittedName>
</protein>
<reference evidence="3" key="1">
    <citation type="journal article" date="2022" name="Int. J. Mol. Sci.">
        <title>Draft Genome of Tanacetum Coccineum: Genomic Comparison of Closely Related Tanacetum-Family Plants.</title>
        <authorList>
            <person name="Yamashiro T."/>
            <person name="Shiraishi A."/>
            <person name="Nakayama K."/>
            <person name="Satake H."/>
        </authorList>
    </citation>
    <scope>NUCLEOTIDE SEQUENCE</scope>
</reference>
<evidence type="ECO:0000313" key="3">
    <source>
        <dbReference type="EMBL" id="GJS77326.1"/>
    </source>
</evidence>
<gene>
    <name evidence="3" type="ORF">Tco_0727207</name>
</gene>